<keyword evidence="8" id="KW-1015">Disulfide bond</keyword>
<dbReference type="PANTHER" id="PTHR24248">
    <property type="entry name" value="ADRENERGIC RECEPTOR-RELATED G-PROTEIN COUPLED RECEPTOR"/>
    <property type="match status" value="1"/>
</dbReference>
<feature type="transmembrane region" description="Helical" evidence="12">
    <location>
        <begin position="106"/>
        <end position="132"/>
    </location>
</feature>
<keyword evidence="6" id="KW-0297">G-protein coupled receptor</keyword>
<evidence type="ECO:0000256" key="12">
    <source>
        <dbReference type="SAM" id="Phobius"/>
    </source>
</evidence>
<evidence type="ECO:0000313" key="14">
    <source>
        <dbReference type="EMBL" id="KAJ4431043.1"/>
    </source>
</evidence>
<evidence type="ECO:0000256" key="11">
    <source>
        <dbReference type="SAM" id="MobiDB-lite"/>
    </source>
</evidence>
<evidence type="ECO:0000256" key="5">
    <source>
        <dbReference type="ARBA" id="ARBA00022989"/>
    </source>
</evidence>
<evidence type="ECO:0000256" key="9">
    <source>
        <dbReference type="ARBA" id="ARBA00023170"/>
    </source>
</evidence>
<keyword evidence="7 12" id="KW-0472">Membrane</keyword>
<accession>A0ABQ8SAN1</accession>
<keyword evidence="3" id="KW-1003">Cell membrane</keyword>
<feature type="domain" description="G-protein coupled receptors family 1 profile" evidence="13">
    <location>
        <begin position="39"/>
        <end position="315"/>
    </location>
</feature>
<keyword evidence="10" id="KW-0807">Transducer</keyword>
<comment type="subcellular location">
    <subcellularLocation>
        <location evidence="1">Cell membrane</location>
        <topology evidence="1">Multi-pass membrane protein</topology>
    </subcellularLocation>
</comment>
<dbReference type="Gene3D" id="1.20.1070.10">
    <property type="entry name" value="Rhodopsin 7-helix transmembrane proteins"/>
    <property type="match status" value="1"/>
</dbReference>
<feature type="region of interest" description="Disordered" evidence="11">
    <location>
        <begin position="228"/>
        <end position="253"/>
    </location>
</feature>
<evidence type="ECO:0000256" key="7">
    <source>
        <dbReference type="ARBA" id="ARBA00023136"/>
    </source>
</evidence>
<evidence type="ECO:0000256" key="1">
    <source>
        <dbReference type="ARBA" id="ARBA00004651"/>
    </source>
</evidence>
<gene>
    <name evidence="14" type="ORF">ANN_19636</name>
</gene>
<dbReference type="InterPro" id="IPR000276">
    <property type="entry name" value="GPCR_Rhodpsn"/>
</dbReference>
<dbReference type="Pfam" id="PF00001">
    <property type="entry name" value="7tm_1"/>
    <property type="match status" value="1"/>
</dbReference>
<keyword evidence="15" id="KW-1185">Reference proteome</keyword>
<reference evidence="14 15" key="1">
    <citation type="journal article" date="2022" name="Allergy">
        <title>Genome assembly and annotation of Periplaneta americana reveal a comprehensive cockroach allergen profile.</title>
        <authorList>
            <person name="Wang L."/>
            <person name="Xiong Q."/>
            <person name="Saelim N."/>
            <person name="Wang L."/>
            <person name="Nong W."/>
            <person name="Wan A.T."/>
            <person name="Shi M."/>
            <person name="Liu X."/>
            <person name="Cao Q."/>
            <person name="Hui J.H.L."/>
            <person name="Sookrung N."/>
            <person name="Leung T.F."/>
            <person name="Tungtrongchitr A."/>
            <person name="Tsui S.K.W."/>
        </authorList>
    </citation>
    <scope>NUCLEOTIDE SEQUENCE [LARGE SCALE GENOMIC DNA]</scope>
    <source>
        <strain evidence="14">PWHHKU_190912</strain>
    </source>
</reference>
<dbReference type="PANTHER" id="PTHR24248:SF125">
    <property type="entry name" value="DOPAMINE D2-LIKE RECEPTOR"/>
    <property type="match status" value="1"/>
</dbReference>
<dbReference type="PROSITE" id="PS50262">
    <property type="entry name" value="G_PROTEIN_RECEP_F1_2"/>
    <property type="match status" value="1"/>
</dbReference>
<evidence type="ECO:0000259" key="13">
    <source>
        <dbReference type="PROSITE" id="PS50262"/>
    </source>
</evidence>
<protein>
    <recommendedName>
        <fullName evidence="13">G-protein coupled receptors family 1 profile domain-containing protein</fullName>
    </recommendedName>
</protein>
<evidence type="ECO:0000256" key="6">
    <source>
        <dbReference type="ARBA" id="ARBA00023040"/>
    </source>
</evidence>
<dbReference type="Proteomes" id="UP001148838">
    <property type="component" value="Unassembled WGS sequence"/>
</dbReference>
<keyword evidence="5 12" id="KW-1133">Transmembrane helix</keyword>
<sequence length="349" mass="39202">MHNRLVNNQCERSTGSACEKKLKFVQITSDILTVFLQYILVRLNKYWAVTNIDYIHQRTARRIGLMILVVWLVAFLVCIAPLLGWKDPDWGTRVSEERKCLVSQDVGYQIFATASSFYLPLLVILFLYWRIFQTARKRIRRRVTASAGSSGTGAGAVRNPAAGGVIAGAAGTTGGIAAAVVTVIGRPLPTISETTTAFTTVSSTNTSPEKGSFANGLEPDAPTVTDCNVSPSYQQQSHHHYPTKRKSKDSADSKRERKAAKTLAIITGAFVICWLPFFIMAILLSAYSTYEFNEYMIAFFLWLGYFNSTLNPIIYTIFSPEFRHAFKRILCGRRSLRRRNRHFGVRYLQ</sequence>
<evidence type="ECO:0000256" key="10">
    <source>
        <dbReference type="ARBA" id="ARBA00023224"/>
    </source>
</evidence>
<comment type="caution">
    <text evidence="14">The sequence shown here is derived from an EMBL/GenBank/DDBJ whole genome shotgun (WGS) entry which is preliminary data.</text>
</comment>
<keyword evidence="9" id="KW-0675">Receptor</keyword>
<name>A0ABQ8SAN1_PERAM</name>
<dbReference type="PRINTS" id="PR00237">
    <property type="entry name" value="GPCRRHODOPSN"/>
</dbReference>
<evidence type="ECO:0000313" key="15">
    <source>
        <dbReference type="Proteomes" id="UP001148838"/>
    </source>
</evidence>
<evidence type="ECO:0000256" key="8">
    <source>
        <dbReference type="ARBA" id="ARBA00023157"/>
    </source>
</evidence>
<dbReference type="InterPro" id="IPR017452">
    <property type="entry name" value="GPCR_Rhodpsn_7TM"/>
</dbReference>
<dbReference type="SUPFAM" id="SSF81321">
    <property type="entry name" value="Family A G protein-coupled receptor-like"/>
    <property type="match status" value="1"/>
</dbReference>
<feature type="transmembrane region" description="Helical" evidence="12">
    <location>
        <begin position="63"/>
        <end position="86"/>
    </location>
</feature>
<feature type="compositionally biased region" description="Basic residues" evidence="11">
    <location>
        <begin position="237"/>
        <end position="247"/>
    </location>
</feature>
<proteinExistence type="inferred from homology"/>
<evidence type="ECO:0000256" key="2">
    <source>
        <dbReference type="ARBA" id="ARBA00010663"/>
    </source>
</evidence>
<feature type="transmembrane region" description="Helical" evidence="12">
    <location>
        <begin position="299"/>
        <end position="318"/>
    </location>
</feature>
<comment type="similarity">
    <text evidence="2">Belongs to the G-protein coupled receptor 1 family.</text>
</comment>
<evidence type="ECO:0000256" key="3">
    <source>
        <dbReference type="ARBA" id="ARBA00022475"/>
    </source>
</evidence>
<organism evidence="14 15">
    <name type="scientific">Periplaneta americana</name>
    <name type="common">American cockroach</name>
    <name type="synonym">Blatta americana</name>
    <dbReference type="NCBI Taxonomy" id="6978"/>
    <lineage>
        <taxon>Eukaryota</taxon>
        <taxon>Metazoa</taxon>
        <taxon>Ecdysozoa</taxon>
        <taxon>Arthropoda</taxon>
        <taxon>Hexapoda</taxon>
        <taxon>Insecta</taxon>
        <taxon>Pterygota</taxon>
        <taxon>Neoptera</taxon>
        <taxon>Polyneoptera</taxon>
        <taxon>Dictyoptera</taxon>
        <taxon>Blattodea</taxon>
        <taxon>Blattoidea</taxon>
        <taxon>Blattidae</taxon>
        <taxon>Blattinae</taxon>
        <taxon>Periplaneta</taxon>
    </lineage>
</organism>
<feature type="transmembrane region" description="Helical" evidence="12">
    <location>
        <begin position="263"/>
        <end position="287"/>
    </location>
</feature>
<keyword evidence="4 12" id="KW-0812">Transmembrane</keyword>
<dbReference type="EMBL" id="JAJSOF020000031">
    <property type="protein sequence ID" value="KAJ4431043.1"/>
    <property type="molecule type" value="Genomic_DNA"/>
</dbReference>
<evidence type="ECO:0000256" key="4">
    <source>
        <dbReference type="ARBA" id="ARBA00022692"/>
    </source>
</evidence>